<evidence type="ECO:0000259" key="2">
    <source>
        <dbReference type="Pfam" id="PF02638"/>
    </source>
</evidence>
<dbReference type="InterPro" id="IPR052177">
    <property type="entry name" value="Divisome_Glycosyl_Hydrolase"/>
</dbReference>
<dbReference type="InterPro" id="IPR017853">
    <property type="entry name" value="GH"/>
</dbReference>
<dbReference type="Gene3D" id="3.20.20.80">
    <property type="entry name" value="Glycosidases"/>
    <property type="match status" value="1"/>
</dbReference>
<dbReference type="SUPFAM" id="SSF51445">
    <property type="entry name" value="(Trans)glycosidases"/>
    <property type="match status" value="1"/>
</dbReference>
<gene>
    <name evidence="3" type="ORF">Raf01_60210</name>
</gene>
<dbReference type="Pfam" id="PF02638">
    <property type="entry name" value="GHL10"/>
    <property type="match status" value="1"/>
</dbReference>
<evidence type="ECO:0000256" key="1">
    <source>
        <dbReference type="ARBA" id="ARBA00022729"/>
    </source>
</evidence>
<dbReference type="PANTHER" id="PTHR43405:SF1">
    <property type="entry name" value="GLYCOSYL HYDROLASE DIGH"/>
    <property type="match status" value="1"/>
</dbReference>
<dbReference type="Gene3D" id="2.60.40.10">
    <property type="entry name" value="Immunoglobulins"/>
    <property type="match status" value="1"/>
</dbReference>
<comment type="caution">
    <text evidence="3">The sequence shown here is derived from an EMBL/GenBank/DDBJ whole genome shotgun (WGS) entry which is preliminary data.</text>
</comment>
<organism evidence="3 4">
    <name type="scientific">Rugosimonospora africana</name>
    <dbReference type="NCBI Taxonomy" id="556532"/>
    <lineage>
        <taxon>Bacteria</taxon>
        <taxon>Bacillati</taxon>
        <taxon>Actinomycetota</taxon>
        <taxon>Actinomycetes</taxon>
        <taxon>Micromonosporales</taxon>
        <taxon>Micromonosporaceae</taxon>
        <taxon>Rugosimonospora</taxon>
    </lineage>
</organism>
<feature type="domain" description="Glycosyl hydrolase-like 10" evidence="2">
    <location>
        <begin position="11"/>
        <end position="341"/>
    </location>
</feature>
<sequence length="513" mass="56837">MTNPATPKRQFRAMWIATVQDLDWPNSTDEAASKAQFIHELDYAVSKNMNAVIVQVRPTADAFWPSPYEPWSGYLTGVRGKDPGWDPLAFMVDAAHARNLEFHAWFNPFRVSMPASSPTSTEAGGDIDKLAPGAPLRQHPDWAVVYPVGVPTQTRLYYNPGIPEVRDFVAKAIMDAVDRYDIDGVQFDDYYYPYPTNNQDFGDDATFARYGAGFADRADWRRHNIDVFIQQMHDDIHAAKPWVRFGVSPFGIWRNDTSDPLGSATAGTESYGANYADTRLWVKSGWIDYVAPQIYWNIGFTVADYAVLTAWWSDVVAGTNVDLYIGQANYKQGAAGQGPPWFDPAEISRHLTFNEAYPEVKGDIFFREQIVEQDPVGSTTRLVADHYSHPALIQPNDLVPAKPLLFPVVLGSSRLDTGAVTLRWRPTVSGQGPFGPVTSYAVYRFDGLTGPGACGLADGQHLIASQRAAGTGVQSWTDTTAQSGHEYTYYVTALDREWNESAASPPGFVGRHA</sequence>
<reference evidence="3" key="1">
    <citation type="submission" date="2021-01" db="EMBL/GenBank/DDBJ databases">
        <title>Whole genome shotgun sequence of Rugosimonospora africana NBRC 104875.</title>
        <authorList>
            <person name="Komaki H."/>
            <person name="Tamura T."/>
        </authorList>
    </citation>
    <scope>NUCLEOTIDE SEQUENCE</scope>
    <source>
        <strain evidence="3">NBRC 104875</strain>
    </source>
</reference>
<proteinExistence type="predicted"/>
<dbReference type="InterPro" id="IPR036116">
    <property type="entry name" value="FN3_sf"/>
</dbReference>
<dbReference type="InterPro" id="IPR013783">
    <property type="entry name" value="Ig-like_fold"/>
</dbReference>
<evidence type="ECO:0000313" key="3">
    <source>
        <dbReference type="EMBL" id="GIH17849.1"/>
    </source>
</evidence>
<name>A0A8J3QWW2_9ACTN</name>
<dbReference type="EMBL" id="BONZ01000059">
    <property type="protein sequence ID" value="GIH17849.1"/>
    <property type="molecule type" value="Genomic_DNA"/>
</dbReference>
<dbReference type="PANTHER" id="PTHR43405">
    <property type="entry name" value="GLYCOSYL HYDROLASE DIGH"/>
    <property type="match status" value="1"/>
</dbReference>
<dbReference type="InterPro" id="IPR003790">
    <property type="entry name" value="GHL10"/>
</dbReference>
<keyword evidence="4" id="KW-1185">Reference proteome</keyword>
<keyword evidence="1" id="KW-0732">Signal</keyword>
<keyword evidence="3" id="KW-0449">Lipoprotein</keyword>
<accession>A0A8J3QWW2</accession>
<protein>
    <submittedName>
        <fullName evidence="3">Lipoprotein</fullName>
    </submittedName>
</protein>
<dbReference type="Proteomes" id="UP000642748">
    <property type="component" value="Unassembled WGS sequence"/>
</dbReference>
<evidence type="ECO:0000313" key="4">
    <source>
        <dbReference type="Proteomes" id="UP000642748"/>
    </source>
</evidence>
<dbReference type="SUPFAM" id="SSF49265">
    <property type="entry name" value="Fibronectin type III"/>
    <property type="match status" value="1"/>
</dbReference>
<dbReference type="GO" id="GO:0005975">
    <property type="term" value="P:carbohydrate metabolic process"/>
    <property type="evidence" value="ECO:0007669"/>
    <property type="project" value="UniProtKB-ARBA"/>
</dbReference>
<dbReference type="AlphaFoldDB" id="A0A8J3QWW2"/>